<evidence type="ECO:0000313" key="2">
    <source>
        <dbReference type="EMBL" id="SDI60514.1"/>
    </source>
</evidence>
<accession>A0A1G8LXS3</accession>
<feature type="domain" description="Helix-turn-helix conjugative transposon-like" evidence="1">
    <location>
        <begin position="7"/>
        <end position="60"/>
    </location>
</feature>
<evidence type="ECO:0000259" key="1">
    <source>
        <dbReference type="Pfam" id="PF12645"/>
    </source>
</evidence>
<proteinExistence type="predicted"/>
<evidence type="ECO:0000313" key="3">
    <source>
        <dbReference type="Proteomes" id="UP000199017"/>
    </source>
</evidence>
<dbReference type="STRING" id="930129.SAMN05216352_109126"/>
<dbReference type="AlphaFoldDB" id="A0A1G8LXS3"/>
<dbReference type="OrthoDB" id="2453202at2"/>
<dbReference type="EMBL" id="FNDU01000009">
    <property type="protein sequence ID" value="SDI60514.1"/>
    <property type="molecule type" value="Genomic_DNA"/>
</dbReference>
<organism evidence="2 3">
    <name type="scientific">Alteribacillus bidgolensis</name>
    <dbReference type="NCBI Taxonomy" id="930129"/>
    <lineage>
        <taxon>Bacteria</taxon>
        <taxon>Bacillati</taxon>
        <taxon>Bacillota</taxon>
        <taxon>Bacilli</taxon>
        <taxon>Bacillales</taxon>
        <taxon>Bacillaceae</taxon>
        <taxon>Alteribacillus</taxon>
    </lineage>
</organism>
<dbReference type="InterPro" id="IPR024760">
    <property type="entry name" value="HTH_dom_conjug_TS-like"/>
</dbReference>
<dbReference type="Proteomes" id="UP000199017">
    <property type="component" value="Unassembled WGS sequence"/>
</dbReference>
<sequence length="77" mass="9281">MDNVFELTLEARRYNSEALAHVVEHFEPFIQKSLQQTSYKEREDLRQVLRLKCIESIFTFQVENVPGFWDFKNELTQ</sequence>
<keyword evidence="3" id="KW-1185">Reference proteome</keyword>
<name>A0A1G8LXS3_9BACI</name>
<dbReference type="RefSeq" id="WP_091586483.1">
    <property type="nucleotide sequence ID" value="NZ_FNDU01000009.1"/>
</dbReference>
<protein>
    <submittedName>
        <fullName evidence="2">Helix-turn-helix domain-containing protein</fullName>
    </submittedName>
</protein>
<dbReference type="Pfam" id="PF12645">
    <property type="entry name" value="HTH_16"/>
    <property type="match status" value="1"/>
</dbReference>
<reference evidence="2 3" key="1">
    <citation type="submission" date="2016-10" db="EMBL/GenBank/DDBJ databases">
        <authorList>
            <person name="de Groot N.N."/>
        </authorList>
    </citation>
    <scope>NUCLEOTIDE SEQUENCE [LARGE SCALE GENOMIC DNA]</scope>
    <source>
        <strain evidence="3">P4B,CCM 7963,CECT 7998,DSM 25260,IBRC-M 10614,KCTC 13821</strain>
    </source>
</reference>
<gene>
    <name evidence="2" type="ORF">SAMN05216352_109126</name>
</gene>